<dbReference type="InterPro" id="IPR015424">
    <property type="entry name" value="PyrdxlP-dep_Trfase"/>
</dbReference>
<dbReference type="GO" id="GO:0046872">
    <property type="term" value="F:metal ion binding"/>
    <property type="evidence" value="ECO:0007669"/>
    <property type="project" value="UniProtKB-KW"/>
</dbReference>
<dbReference type="InterPro" id="IPR015422">
    <property type="entry name" value="PyrdxlP-dep_Trfase_small"/>
</dbReference>
<protein>
    <recommendedName>
        <fullName evidence="4">cysteine desulfurase</fullName>
        <ecNumber evidence="4">2.8.1.7</ecNumber>
    </recommendedName>
    <alternativeName>
        <fullName evidence="10">Nitrogenase metalloclusters biosynthesis protein NifS</fullName>
    </alternativeName>
</protein>
<dbReference type="FunFam" id="3.40.640.10:FF:000084">
    <property type="entry name" value="IscS-like cysteine desulfurase"/>
    <property type="match status" value="1"/>
</dbReference>
<dbReference type="InterPro" id="IPR020578">
    <property type="entry name" value="Aminotrans_V_PyrdxlP_BS"/>
</dbReference>
<keyword evidence="14" id="KW-0808">Transferase</keyword>
<dbReference type="GO" id="GO:0051536">
    <property type="term" value="F:iron-sulfur cluster binding"/>
    <property type="evidence" value="ECO:0007669"/>
    <property type="project" value="UniProtKB-KW"/>
</dbReference>
<evidence type="ECO:0000256" key="3">
    <source>
        <dbReference type="ARBA" id="ARBA00006490"/>
    </source>
</evidence>
<dbReference type="GO" id="GO:0031071">
    <property type="term" value="F:cysteine desulfurase activity"/>
    <property type="evidence" value="ECO:0007669"/>
    <property type="project" value="UniProtKB-EC"/>
</dbReference>
<evidence type="ECO:0000256" key="4">
    <source>
        <dbReference type="ARBA" id="ARBA00012239"/>
    </source>
</evidence>
<evidence type="ECO:0000259" key="13">
    <source>
        <dbReference type="Pfam" id="PF00266"/>
    </source>
</evidence>
<dbReference type="EC" id="2.8.1.7" evidence="4"/>
<evidence type="ECO:0000256" key="5">
    <source>
        <dbReference type="ARBA" id="ARBA00022723"/>
    </source>
</evidence>
<comment type="cofactor">
    <cofactor evidence="1 12">
        <name>pyridoxal 5'-phosphate</name>
        <dbReference type="ChEBI" id="CHEBI:597326"/>
    </cofactor>
</comment>
<comment type="similarity">
    <text evidence="3">Belongs to the class-V pyridoxal-phosphate-dependent aminotransferase family. NifS/IscS subfamily.</text>
</comment>
<keyword evidence="6" id="KW-0663">Pyridoxal phosphate</keyword>
<sequence length="373" mass="40395">MIYFDSAGSFPVLDEARDAFINSVSKYSANPSSDHAAGVEAFEEIEKVRELIADMIGASPSEIVFTSGATESNNLALKGLLNSKLLENKKHIITSQAEHKCILSICGYLETIGYSVTYLKPNADGIITADEVIKAFRADTAIVSIMHVNNELGTINPIAEIGEACFEHNIYFHTDAAQSFAKLAIDVDGLNVDLLSLSAHKIGGIKGIGALYIREARELDITPVIHGAGQEIGLRGGTVATPLVASLGKACEIFPERFKSAQFSKLRNKLTSELVDKAIKYEVNGVSGLPQIVSLTLPEIDVMTFLLSHREKFALAQGSACSSKDIEASHVLKSLGFDRDKAERTIRLSFDFSTSENSIVELVKALHCFVNQD</sequence>
<keyword evidence="8" id="KW-0411">Iron-sulfur</keyword>
<keyword evidence="14" id="KW-0032">Aminotransferase</keyword>
<evidence type="ECO:0000256" key="8">
    <source>
        <dbReference type="ARBA" id="ARBA00023014"/>
    </source>
</evidence>
<feature type="domain" description="Aminotransferase class V" evidence="13">
    <location>
        <begin position="2"/>
        <end position="359"/>
    </location>
</feature>
<dbReference type="PROSITE" id="PS00595">
    <property type="entry name" value="AA_TRANSFER_CLASS_5"/>
    <property type="match status" value="1"/>
</dbReference>
<evidence type="ECO:0000313" key="14">
    <source>
        <dbReference type="EMBL" id="NDW15801.1"/>
    </source>
</evidence>
<comment type="catalytic activity">
    <reaction evidence="11">
        <text>(sulfur carrier)-H + L-cysteine = (sulfur carrier)-SH + L-alanine</text>
        <dbReference type="Rhea" id="RHEA:43892"/>
        <dbReference type="Rhea" id="RHEA-COMP:14737"/>
        <dbReference type="Rhea" id="RHEA-COMP:14739"/>
        <dbReference type="ChEBI" id="CHEBI:29917"/>
        <dbReference type="ChEBI" id="CHEBI:35235"/>
        <dbReference type="ChEBI" id="CHEBI:57972"/>
        <dbReference type="ChEBI" id="CHEBI:64428"/>
        <dbReference type="EC" id="2.8.1.7"/>
    </reaction>
</comment>
<dbReference type="InterPro" id="IPR015421">
    <property type="entry name" value="PyrdxlP-dep_Trfase_major"/>
</dbReference>
<dbReference type="RefSeq" id="WP_163106520.1">
    <property type="nucleotide sequence ID" value="NZ_JAAAWO010000006.1"/>
</dbReference>
<dbReference type="Pfam" id="PF00266">
    <property type="entry name" value="Aminotran_5"/>
    <property type="match status" value="1"/>
</dbReference>
<gene>
    <name evidence="14" type="ORF">GTQ48_09760</name>
</gene>
<dbReference type="Proteomes" id="UP000471381">
    <property type="component" value="Unassembled WGS sequence"/>
</dbReference>
<dbReference type="PANTHER" id="PTHR11601">
    <property type="entry name" value="CYSTEINE DESULFURYLASE FAMILY MEMBER"/>
    <property type="match status" value="1"/>
</dbReference>
<reference evidence="14 15" key="1">
    <citation type="submission" date="2020-01" db="EMBL/GenBank/DDBJ databases">
        <title>Genomes of bacteria type strains.</title>
        <authorList>
            <person name="Chen J."/>
            <person name="Zhu S."/>
            <person name="Yang J."/>
        </authorList>
    </citation>
    <scope>NUCLEOTIDE SEQUENCE [LARGE SCALE GENOMIC DNA]</scope>
    <source>
        <strain evidence="14 15">LMG 24078</strain>
    </source>
</reference>
<dbReference type="Gene3D" id="3.90.1150.10">
    <property type="entry name" value="Aspartate Aminotransferase, domain 1"/>
    <property type="match status" value="1"/>
</dbReference>
<dbReference type="PIRSF" id="PIRSF005572">
    <property type="entry name" value="NifS"/>
    <property type="match status" value="1"/>
</dbReference>
<evidence type="ECO:0000313" key="15">
    <source>
        <dbReference type="Proteomes" id="UP000471381"/>
    </source>
</evidence>
<evidence type="ECO:0000256" key="11">
    <source>
        <dbReference type="ARBA" id="ARBA00050776"/>
    </source>
</evidence>
<dbReference type="PANTHER" id="PTHR11601:SF36">
    <property type="entry name" value="CYSTEINE DESULFURASE NIFS-RELATED"/>
    <property type="match status" value="1"/>
</dbReference>
<proteinExistence type="inferred from homology"/>
<dbReference type="SUPFAM" id="SSF53383">
    <property type="entry name" value="PLP-dependent transferases"/>
    <property type="match status" value="1"/>
</dbReference>
<accession>A0A6N9TF81</accession>
<dbReference type="InterPro" id="IPR000192">
    <property type="entry name" value="Aminotrans_V_dom"/>
</dbReference>
<evidence type="ECO:0000256" key="12">
    <source>
        <dbReference type="RuleBase" id="RU004504"/>
    </source>
</evidence>
<organism evidence="14 15">
    <name type="scientific">Alteromonas genovensis</name>
    <dbReference type="NCBI Taxonomy" id="471225"/>
    <lineage>
        <taxon>Bacteria</taxon>
        <taxon>Pseudomonadati</taxon>
        <taxon>Pseudomonadota</taxon>
        <taxon>Gammaproteobacteria</taxon>
        <taxon>Alteromonadales</taxon>
        <taxon>Alteromonadaceae</taxon>
        <taxon>Alteromonas/Salinimonas group</taxon>
        <taxon>Alteromonas</taxon>
    </lineage>
</organism>
<dbReference type="EMBL" id="JAAAWO010000006">
    <property type="protein sequence ID" value="NDW15801.1"/>
    <property type="molecule type" value="Genomic_DNA"/>
</dbReference>
<evidence type="ECO:0000256" key="9">
    <source>
        <dbReference type="ARBA" id="ARBA00023231"/>
    </source>
</evidence>
<keyword evidence="5" id="KW-0479">Metal-binding</keyword>
<name>A0A6N9TF81_9ALTE</name>
<dbReference type="GO" id="GO:0008483">
    <property type="term" value="F:transaminase activity"/>
    <property type="evidence" value="ECO:0007669"/>
    <property type="project" value="UniProtKB-KW"/>
</dbReference>
<dbReference type="Gene3D" id="1.10.260.50">
    <property type="match status" value="1"/>
</dbReference>
<evidence type="ECO:0000256" key="7">
    <source>
        <dbReference type="ARBA" id="ARBA00023004"/>
    </source>
</evidence>
<evidence type="ECO:0000256" key="10">
    <source>
        <dbReference type="ARBA" id="ARBA00031911"/>
    </source>
</evidence>
<comment type="caution">
    <text evidence="14">The sequence shown here is derived from an EMBL/GenBank/DDBJ whole genome shotgun (WGS) entry which is preliminary data.</text>
</comment>
<evidence type="ECO:0000256" key="6">
    <source>
        <dbReference type="ARBA" id="ARBA00022898"/>
    </source>
</evidence>
<evidence type="ECO:0000256" key="1">
    <source>
        <dbReference type="ARBA" id="ARBA00001933"/>
    </source>
</evidence>
<evidence type="ECO:0000256" key="2">
    <source>
        <dbReference type="ARBA" id="ARBA00003120"/>
    </source>
</evidence>
<keyword evidence="7" id="KW-0408">Iron</keyword>
<dbReference type="AlphaFoldDB" id="A0A6N9TF81"/>
<comment type="function">
    <text evidence="2">Catalyzes the removal of elemental sulfur atoms from cysteine to produce alanine. Seems to participate in the biosynthesis of the nitrogenase metalloclusters by providing the inorganic sulfur required for the Fe-S core formation.</text>
</comment>
<keyword evidence="9" id="KW-0535">Nitrogen fixation</keyword>
<dbReference type="InterPro" id="IPR016454">
    <property type="entry name" value="Cysteine_dSase"/>
</dbReference>
<keyword evidence="15" id="KW-1185">Reference proteome</keyword>
<dbReference type="Gene3D" id="3.40.640.10">
    <property type="entry name" value="Type I PLP-dependent aspartate aminotransferase-like (Major domain)"/>
    <property type="match status" value="1"/>
</dbReference>